<dbReference type="InterPro" id="IPR011907">
    <property type="entry name" value="RNase_III"/>
</dbReference>
<keyword evidence="11 15" id="KW-0255">Endonuclease</keyword>
<dbReference type="EMBL" id="FNZK01000003">
    <property type="protein sequence ID" value="SEJ07948.1"/>
    <property type="molecule type" value="Genomic_DNA"/>
</dbReference>
<dbReference type="InterPro" id="IPR014720">
    <property type="entry name" value="dsRBD_dom"/>
</dbReference>
<comment type="similarity">
    <text evidence="3">Belongs to the ribonuclease III family.</text>
</comment>
<dbReference type="SUPFAM" id="SSF69065">
    <property type="entry name" value="RNase III domain-like"/>
    <property type="match status" value="1"/>
</dbReference>
<keyword evidence="12 15" id="KW-0378">Hydrolase</keyword>
<keyword evidence="6 15" id="KW-0698">rRNA processing</keyword>
<keyword evidence="13 15" id="KW-0460">Magnesium</keyword>
<dbReference type="GO" id="GO:0008033">
    <property type="term" value="P:tRNA processing"/>
    <property type="evidence" value="ECO:0007669"/>
    <property type="project" value="UniProtKB-KW"/>
</dbReference>
<name>A0A1H6VTE7_9FIRM</name>
<comment type="function">
    <text evidence="15">Digests double-stranded RNA. Involved in the processing of primary rRNA transcript to yield the immediate precursors to the large and small rRNAs (23S and 16S). Processes some mRNAs, and tRNAs when they are encoded in the rRNA operon. Processes pre-crRNA and tracrRNA of type II CRISPR loci if present in the organism.</text>
</comment>
<keyword evidence="5 15" id="KW-0963">Cytoplasm</keyword>
<dbReference type="HAMAP" id="MF_00104">
    <property type="entry name" value="RNase_III"/>
    <property type="match status" value="1"/>
</dbReference>
<keyword evidence="15" id="KW-0699">rRNA-binding</keyword>
<evidence type="ECO:0000256" key="4">
    <source>
        <dbReference type="ARBA" id="ARBA00011738"/>
    </source>
</evidence>
<sequence length="243" mass="26968">MNVAKKLTEERKAALVTFAKKLGVAFTDWNLLHQALTHTSYANEAKRSHIVHNERLEFLGDAVLELATSSYLFKHFPNLPEGELTKARASVVCEATLAKRASKLNVGEYLLFGKGELATGGKTRASILADAFEAVIGAIYMDQGMQKASAYILKQLQDDLLMIETGKNIQDYKTLLQEVIQKNIDQKIHYALLSEDGPDHNKIFEIAVMVNDEKYGIGFGKSKKEAEQHAAKAALAKMNKIDE</sequence>
<proteinExistence type="inferred from homology"/>
<dbReference type="FunFam" id="3.30.160.20:FF:000003">
    <property type="entry name" value="Ribonuclease 3"/>
    <property type="match status" value="1"/>
</dbReference>
<evidence type="ECO:0000256" key="5">
    <source>
        <dbReference type="ARBA" id="ARBA00022490"/>
    </source>
</evidence>
<evidence type="ECO:0000256" key="11">
    <source>
        <dbReference type="ARBA" id="ARBA00022759"/>
    </source>
</evidence>
<keyword evidence="10 15" id="KW-0479">Metal-binding</keyword>
<feature type="binding site" evidence="15">
    <location>
        <position position="133"/>
    </location>
    <ligand>
        <name>Mg(2+)</name>
        <dbReference type="ChEBI" id="CHEBI:18420"/>
    </ligand>
</feature>
<dbReference type="NCBIfam" id="TIGR02191">
    <property type="entry name" value="RNaseIII"/>
    <property type="match status" value="1"/>
</dbReference>
<dbReference type="GO" id="GO:0006397">
    <property type="term" value="P:mRNA processing"/>
    <property type="evidence" value="ECO:0007669"/>
    <property type="project" value="UniProtKB-UniRule"/>
</dbReference>
<dbReference type="CDD" id="cd00593">
    <property type="entry name" value="RIBOc"/>
    <property type="match status" value="1"/>
</dbReference>
<comment type="cofactor">
    <cofactor evidence="15">
        <name>Mg(2+)</name>
        <dbReference type="ChEBI" id="CHEBI:18420"/>
    </cofactor>
</comment>
<dbReference type="Pfam" id="PF14622">
    <property type="entry name" value="Ribonucleas_3_3"/>
    <property type="match status" value="1"/>
</dbReference>
<evidence type="ECO:0000256" key="1">
    <source>
        <dbReference type="ARBA" id="ARBA00000109"/>
    </source>
</evidence>
<dbReference type="AlphaFoldDB" id="A0A1H6VTE7"/>
<evidence type="ECO:0000256" key="10">
    <source>
        <dbReference type="ARBA" id="ARBA00022723"/>
    </source>
</evidence>
<evidence type="ECO:0000256" key="15">
    <source>
        <dbReference type="HAMAP-Rule" id="MF_00104"/>
    </source>
</evidence>
<comment type="subunit">
    <text evidence="4 15">Homodimer.</text>
</comment>
<evidence type="ECO:0000256" key="3">
    <source>
        <dbReference type="ARBA" id="ARBA00010183"/>
    </source>
</evidence>
<evidence type="ECO:0000256" key="14">
    <source>
        <dbReference type="ARBA" id="ARBA00022884"/>
    </source>
</evidence>
<evidence type="ECO:0000259" key="16">
    <source>
        <dbReference type="PROSITE" id="PS50137"/>
    </source>
</evidence>
<dbReference type="GO" id="GO:0004525">
    <property type="term" value="F:ribonuclease III activity"/>
    <property type="evidence" value="ECO:0007669"/>
    <property type="project" value="UniProtKB-UniRule"/>
</dbReference>
<dbReference type="SMART" id="SM00535">
    <property type="entry name" value="RIBOc"/>
    <property type="match status" value="1"/>
</dbReference>
<protein>
    <recommendedName>
        <fullName evidence="15">Ribonuclease 3</fullName>
        <ecNumber evidence="15">3.1.26.3</ecNumber>
    </recommendedName>
    <alternativeName>
        <fullName evidence="15">Ribonuclease III</fullName>
        <shortName evidence="15">RNase III</shortName>
    </alternativeName>
</protein>
<evidence type="ECO:0000256" key="6">
    <source>
        <dbReference type="ARBA" id="ARBA00022552"/>
    </source>
</evidence>
<dbReference type="PROSITE" id="PS50142">
    <property type="entry name" value="RNASE_3_2"/>
    <property type="match status" value="1"/>
</dbReference>
<dbReference type="Pfam" id="PF00035">
    <property type="entry name" value="dsrm"/>
    <property type="match status" value="1"/>
</dbReference>
<feature type="active site" evidence="15">
    <location>
        <position position="61"/>
    </location>
</feature>
<dbReference type="GO" id="GO:0042802">
    <property type="term" value="F:identical protein binding"/>
    <property type="evidence" value="ECO:0007669"/>
    <property type="project" value="UniProtKB-ARBA"/>
</dbReference>
<comment type="subcellular location">
    <subcellularLocation>
        <location evidence="2 15">Cytoplasm</location>
    </subcellularLocation>
</comment>
<evidence type="ECO:0000256" key="7">
    <source>
        <dbReference type="ARBA" id="ARBA00022664"/>
    </source>
</evidence>
<keyword evidence="7 15" id="KW-0507">mRNA processing</keyword>
<reference evidence="18 19" key="1">
    <citation type="submission" date="2016-10" db="EMBL/GenBank/DDBJ databases">
        <authorList>
            <person name="de Groot N.N."/>
        </authorList>
    </citation>
    <scope>NUCLEOTIDE SEQUENCE [LARGE SCALE GENOMIC DNA]</scope>
    <source>
        <strain evidence="18 19">DSM 2179</strain>
    </source>
</reference>
<dbReference type="RefSeq" id="WP_091829402.1">
    <property type="nucleotide sequence ID" value="NZ_FNZK01000003.1"/>
</dbReference>
<feature type="binding site" evidence="15">
    <location>
        <position position="57"/>
    </location>
    <ligand>
        <name>Mg(2+)</name>
        <dbReference type="ChEBI" id="CHEBI:18420"/>
    </ligand>
</feature>
<evidence type="ECO:0000256" key="9">
    <source>
        <dbReference type="ARBA" id="ARBA00022722"/>
    </source>
</evidence>
<dbReference type="PROSITE" id="PS50137">
    <property type="entry name" value="DS_RBD"/>
    <property type="match status" value="1"/>
</dbReference>
<dbReference type="PANTHER" id="PTHR11207">
    <property type="entry name" value="RIBONUCLEASE III"/>
    <property type="match status" value="1"/>
</dbReference>
<organism evidence="18 19">
    <name type="scientific">Propionispira arboris</name>
    <dbReference type="NCBI Taxonomy" id="84035"/>
    <lineage>
        <taxon>Bacteria</taxon>
        <taxon>Bacillati</taxon>
        <taxon>Bacillota</taxon>
        <taxon>Negativicutes</taxon>
        <taxon>Selenomonadales</taxon>
        <taxon>Selenomonadaceae</taxon>
        <taxon>Propionispira</taxon>
    </lineage>
</organism>
<dbReference type="SUPFAM" id="SSF54768">
    <property type="entry name" value="dsRNA-binding domain-like"/>
    <property type="match status" value="1"/>
</dbReference>
<evidence type="ECO:0000256" key="13">
    <source>
        <dbReference type="ARBA" id="ARBA00022842"/>
    </source>
</evidence>
<evidence type="ECO:0000313" key="18">
    <source>
        <dbReference type="EMBL" id="SEJ07948.1"/>
    </source>
</evidence>
<dbReference type="GO" id="GO:0005737">
    <property type="term" value="C:cytoplasm"/>
    <property type="evidence" value="ECO:0007669"/>
    <property type="project" value="UniProtKB-SubCell"/>
</dbReference>
<dbReference type="Gene3D" id="3.30.160.20">
    <property type="match status" value="1"/>
</dbReference>
<dbReference type="GO" id="GO:0019843">
    <property type="term" value="F:rRNA binding"/>
    <property type="evidence" value="ECO:0007669"/>
    <property type="project" value="UniProtKB-KW"/>
</dbReference>
<keyword evidence="19" id="KW-1185">Reference proteome</keyword>
<dbReference type="GO" id="GO:0003725">
    <property type="term" value="F:double-stranded RNA binding"/>
    <property type="evidence" value="ECO:0007669"/>
    <property type="project" value="TreeGrafter"/>
</dbReference>
<dbReference type="GO" id="GO:0010468">
    <property type="term" value="P:regulation of gene expression"/>
    <property type="evidence" value="ECO:0007669"/>
    <property type="project" value="TreeGrafter"/>
</dbReference>
<dbReference type="SMART" id="SM00358">
    <property type="entry name" value="DSRM"/>
    <property type="match status" value="1"/>
</dbReference>
<gene>
    <name evidence="15" type="primary">rnc</name>
    <name evidence="18" type="ORF">SAMN05660742_10385</name>
</gene>
<feature type="domain" description="DRBM" evidence="16">
    <location>
        <begin position="171"/>
        <end position="240"/>
    </location>
</feature>
<keyword evidence="14 15" id="KW-0694">RNA-binding</keyword>
<dbReference type="PROSITE" id="PS00517">
    <property type="entry name" value="RNASE_3_1"/>
    <property type="match status" value="1"/>
</dbReference>
<comment type="catalytic activity">
    <reaction evidence="1 15">
        <text>Endonucleolytic cleavage to 5'-phosphomonoester.</text>
        <dbReference type="EC" id="3.1.26.3"/>
    </reaction>
</comment>
<keyword evidence="8 15" id="KW-0819">tRNA processing</keyword>
<accession>A0A1H6VTE7</accession>
<dbReference type="Gene3D" id="1.10.1520.10">
    <property type="entry name" value="Ribonuclease III domain"/>
    <property type="match status" value="1"/>
</dbReference>
<evidence type="ECO:0000256" key="8">
    <source>
        <dbReference type="ARBA" id="ARBA00022694"/>
    </source>
</evidence>
<keyword evidence="9 15" id="KW-0540">Nuclease</keyword>
<dbReference type="FunFam" id="1.10.1520.10:FF:000001">
    <property type="entry name" value="Ribonuclease 3"/>
    <property type="match status" value="1"/>
</dbReference>
<dbReference type="InterPro" id="IPR036389">
    <property type="entry name" value="RNase_III_sf"/>
</dbReference>
<dbReference type="PANTHER" id="PTHR11207:SF0">
    <property type="entry name" value="RIBONUCLEASE 3"/>
    <property type="match status" value="1"/>
</dbReference>
<dbReference type="GO" id="GO:0046872">
    <property type="term" value="F:metal ion binding"/>
    <property type="evidence" value="ECO:0007669"/>
    <property type="project" value="UniProtKB-KW"/>
</dbReference>
<feature type="binding site" evidence="15">
    <location>
        <position position="130"/>
    </location>
    <ligand>
        <name>Mg(2+)</name>
        <dbReference type="ChEBI" id="CHEBI:18420"/>
    </ligand>
</feature>
<dbReference type="EC" id="3.1.26.3" evidence="15"/>
<dbReference type="Proteomes" id="UP000199662">
    <property type="component" value="Unassembled WGS sequence"/>
</dbReference>
<dbReference type="InterPro" id="IPR000999">
    <property type="entry name" value="RNase_III_dom"/>
</dbReference>
<dbReference type="GO" id="GO:0006364">
    <property type="term" value="P:rRNA processing"/>
    <property type="evidence" value="ECO:0007669"/>
    <property type="project" value="UniProtKB-UniRule"/>
</dbReference>
<evidence type="ECO:0000259" key="17">
    <source>
        <dbReference type="PROSITE" id="PS50142"/>
    </source>
</evidence>
<feature type="domain" description="RNase III" evidence="17">
    <location>
        <begin position="15"/>
        <end position="144"/>
    </location>
</feature>
<evidence type="ECO:0000313" key="19">
    <source>
        <dbReference type="Proteomes" id="UP000199662"/>
    </source>
</evidence>
<evidence type="ECO:0000256" key="2">
    <source>
        <dbReference type="ARBA" id="ARBA00004496"/>
    </source>
</evidence>
<evidence type="ECO:0000256" key="12">
    <source>
        <dbReference type="ARBA" id="ARBA00022801"/>
    </source>
</evidence>
<dbReference type="CDD" id="cd10845">
    <property type="entry name" value="DSRM_RNAse_III_family"/>
    <property type="match status" value="1"/>
</dbReference>
<feature type="active site" evidence="15">
    <location>
        <position position="133"/>
    </location>
</feature>
<dbReference type="STRING" id="84035.SAMN05660742_10385"/>